<dbReference type="EMBL" id="CP032096">
    <property type="protein sequence ID" value="QBZ83559.1"/>
    <property type="molecule type" value="Genomic_DNA"/>
</dbReference>
<feature type="domain" description="MotA/TolQ/ExbB proton channel" evidence="10">
    <location>
        <begin position="100"/>
        <end position="214"/>
    </location>
</feature>
<feature type="transmembrane region" description="Helical" evidence="9">
    <location>
        <begin position="177"/>
        <end position="199"/>
    </location>
</feature>
<dbReference type="GO" id="GO:0071978">
    <property type="term" value="P:bacterial-type flagellum-dependent swarming motility"/>
    <property type="evidence" value="ECO:0007669"/>
    <property type="project" value="InterPro"/>
</dbReference>
<proteinExistence type="inferred from homology"/>
<comment type="subcellular location">
    <subcellularLocation>
        <location evidence="1">Cell membrane</location>
        <topology evidence="1">Multi-pass membrane protein</topology>
    </subcellularLocation>
</comment>
<evidence type="ECO:0000256" key="7">
    <source>
        <dbReference type="ARBA" id="ARBA00022989"/>
    </source>
</evidence>
<keyword evidence="5 9" id="KW-0812">Transmembrane</keyword>
<keyword evidence="12" id="KW-1185">Reference proteome</keyword>
<reference evidence="11 12" key="1">
    <citation type="submission" date="2018-08" db="EMBL/GenBank/DDBJ databases">
        <title>Horizontal acquisition of hydrogen conversion ability and other habitat adaptations in Hydrogenovibrio crunogenus strains.</title>
        <authorList>
            <person name="Gonnella G."/>
            <person name="Adam N."/>
            <person name="Perner M."/>
        </authorList>
    </citation>
    <scope>NUCLEOTIDE SEQUENCE [LARGE SCALE GENOMIC DNA]</scope>
    <source>
        <strain evidence="11 12">SP-41</strain>
    </source>
</reference>
<dbReference type="InterPro" id="IPR047055">
    <property type="entry name" value="MotA-like"/>
</dbReference>
<evidence type="ECO:0000256" key="2">
    <source>
        <dbReference type="ARBA" id="ARBA00008038"/>
    </source>
</evidence>
<comment type="similarity">
    <text evidence="2">Belongs to the MotA family.</text>
</comment>
<dbReference type="Pfam" id="PF01618">
    <property type="entry name" value="MotA_ExbB"/>
    <property type="match status" value="1"/>
</dbReference>
<evidence type="ECO:0000256" key="8">
    <source>
        <dbReference type="ARBA" id="ARBA00023136"/>
    </source>
</evidence>
<organism evidence="11 12">
    <name type="scientific">Hydrogenovibrio crunogenus</name>
    <dbReference type="NCBI Taxonomy" id="39765"/>
    <lineage>
        <taxon>Bacteria</taxon>
        <taxon>Pseudomonadati</taxon>
        <taxon>Pseudomonadota</taxon>
        <taxon>Gammaproteobacteria</taxon>
        <taxon>Thiotrichales</taxon>
        <taxon>Piscirickettsiaceae</taxon>
        <taxon>Hydrogenovibrio</taxon>
    </lineage>
</organism>
<dbReference type="PROSITE" id="PS01307">
    <property type="entry name" value="MOTA"/>
    <property type="match status" value="1"/>
</dbReference>
<accession>A0A4P7P0V2</accession>
<name>A0A4P7P0V2_9GAMM</name>
<dbReference type="GO" id="GO:0006935">
    <property type="term" value="P:chemotaxis"/>
    <property type="evidence" value="ECO:0007669"/>
    <property type="project" value="InterPro"/>
</dbReference>
<dbReference type="AlphaFoldDB" id="A0A4P7P0V2"/>
<dbReference type="PANTHER" id="PTHR30433:SF2">
    <property type="entry name" value="MOTILITY PROTEIN A"/>
    <property type="match status" value="1"/>
</dbReference>
<evidence type="ECO:0000256" key="6">
    <source>
        <dbReference type="ARBA" id="ARBA00022779"/>
    </source>
</evidence>
<evidence type="ECO:0000256" key="1">
    <source>
        <dbReference type="ARBA" id="ARBA00004651"/>
    </source>
</evidence>
<keyword evidence="8 9" id="KW-0472">Membrane</keyword>
<evidence type="ECO:0000259" key="10">
    <source>
        <dbReference type="Pfam" id="PF01618"/>
    </source>
</evidence>
<dbReference type="PANTHER" id="PTHR30433">
    <property type="entry name" value="CHEMOTAXIS PROTEIN MOTA"/>
    <property type="match status" value="1"/>
</dbReference>
<protein>
    <submittedName>
        <fullName evidence="11">Chemotaxis protein PomA</fullName>
    </submittedName>
</protein>
<gene>
    <name evidence="11" type="primary">pomA_2</name>
    <name evidence="11" type="ORF">GHNINEIG_01619</name>
</gene>
<dbReference type="Proteomes" id="UP000296201">
    <property type="component" value="Chromosome"/>
</dbReference>
<evidence type="ECO:0000256" key="3">
    <source>
        <dbReference type="ARBA" id="ARBA00022448"/>
    </source>
</evidence>
<feature type="transmembrane region" description="Helical" evidence="9">
    <location>
        <begin position="7"/>
        <end position="29"/>
    </location>
</feature>
<evidence type="ECO:0000313" key="11">
    <source>
        <dbReference type="EMBL" id="QBZ83559.1"/>
    </source>
</evidence>
<keyword evidence="4" id="KW-1003">Cell membrane</keyword>
<feature type="transmembrane region" description="Helical" evidence="9">
    <location>
        <begin position="142"/>
        <end position="165"/>
    </location>
</feature>
<dbReference type="RefSeq" id="WP_135796168.1">
    <property type="nucleotide sequence ID" value="NZ_CP032096.1"/>
</dbReference>
<dbReference type="InterPro" id="IPR002898">
    <property type="entry name" value="MotA_ExbB_proton_chnl"/>
</dbReference>
<sequence length="255" mass="27803">MSFSTFIGLFLGIAIVISAMSMGSSILIFVNIPGLMIVLGGTIAATMIRYSFKETLHAIGMSFHILLPSNDIKDKNELVDLTEDLLRLSRKDGFLVLDKQEVNHDFYRHGVRMLVDGYSQDVIKQSLMEENKLFVERATTSAGVFSSIGGAAPAFGMIGTLVGLIQMLSNLSDPSSIGPAMAVAMLTTLYGAMIANLFALPMADKINTWVQEESVRQLMIIEGLMAISEGRNPGMMRELLSPYLENKPSVEEVTA</sequence>
<keyword evidence="6" id="KW-0283">Flagellar rotation</keyword>
<feature type="transmembrane region" description="Helical" evidence="9">
    <location>
        <begin position="35"/>
        <end position="52"/>
    </location>
</feature>
<dbReference type="OrthoDB" id="9806929at2"/>
<evidence type="ECO:0000256" key="9">
    <source>
        <dbReference type="SAM" id="Phobius"/>
    </source>
</evidence>
<keyword evidence="7 9" id="KW-1133">Transmembrane helix</keyword>
<dbReference type="InterPro" id="IPR000540">
    <property type="entry name" value="Flag_MotA_CS"/>
</dbReference>
<evidence type="ECO:0000256" key="5">
    <source>
        <dbReference type="ARBA" id="ARBA00022692"/>
    </source>
</evidence>
<evidence type="ECO:0000256" key="4">
    <source>
        <dbReference type="ARBA" id="ARBA00022475"/>
    </source>
</evidence>
<dbReference type="GO" id="GO:0005886">
    <property type="term" value="C:plasma membrane"/>
    <property type="evidence" value="ECO:0007669"/>
    <property type="project" value="UniProtKB-SubCell"/>
</dbReference>
<keyword evidence="3" id="KW-0813">Transport</keyword>
<evidence type="ECO:0000313" key="12">
    <source>
        <dbReference type="Proteomes" id="UP000296201"/>
    </source>
</evidence>